<comment type="caution">
    <text evidence="9">The sequence shown here is derived from an EMBL/GenBank/DDBJ whole genome shotgun (WGS) entry which is preliminary data.</text>
</comment>
<dbReference type="NCBIfam" id="TIGR00558">
    <property type="entry name" value="pdxH"/>
    <property type="match status" value="1"/>
</dbReference>
<feature type="binding site" evidence="5 6">
    <location>
        <position position="178"/>
    </location>
    <ligand>
        <name>FMN</name>
        <dbReference type="ChEBI" id="CHEBI:58210"/>
    </ligand>
</feature>
<dbReference type="PATRIC" id="fig|1384054.3.peg.1554"/>
<comment type="function">
    <text evidence="5">Catalyzes the oxidation of either pyridoxine 5'-phosphate (PNP) or pyridoxamine 5'-phosphate (PMP) into pyridoxal 5'-phosphate (PLP).</text>
</comment>
<evidence type="ECO:0000256" key="4">
    <source>
        <dbReference type="ARBA" id="ARBA00023002"/>
    </source>
</evidence>
<reference evidence="9 10" key="1">
    <citation type="submission" date="2013-09" db="EMBL/GenBank/DDBJ databases">
        <title>Genome sequencing of Arenimonas malthae.</title>
        <authorList>
            <person name="Chen F."/>
            <person name="Wang G."/>
        </authorList>
    </citation>
    <scope>NUCLEOTIDE SEQUENCE [LARGE SCALE GENOMIC DNA]</scope>
    <source>
        <strain evidence="9 10">CC-JY-1</strain>
    </source>
</reference>
<dbReference type="GO" id="GO:0004733">
    <property type="term" value="F:pyridoxamine phosphate oxidase activity"/>
    <property type="evidence" value="ECO:0007669"/>
    <property type="project" value="UniProtKB-UniRule"/>
</dbReference>
<feature type="binding site" evidence="5 6">
    <location>
        <begin position="67"/>
        <end position="68"/>
    </location>
    <ligand>
        <name>FMN</name>
        <dbReference type="ChEBI" id="CHEBI:58210"/>
    </ligand>
</feature>
<feature type="domain" description="Pyridoxamine 5'-phosphate oxidase N-terminal" evidence="7">
    <location>
        <begin position="33"/>
        <end position="152"/>
    </location>
</feature>
<feature type="binding site" evidence="5 6">
    <location>
        <position position="73"/>
    </location>
    <ligand>
        <name>FMN</name>
        <dbReference type="ChEBI" id="CHEBI:58210"/>
    </ligand>
</feature>
<dbReference type="InterPro" id="IPR000659">
    <property type="entry name" value="Pyridox_Oxase"/>
</dbReference>
<dbReference type="GO" id="GO:0010181">
    <property type="term" value="F:FMN binding"/>
    <property type="evidence" value="ECO:0007669"/>
    <property type="project" value="UniProtKB-UniRule"/>
</dbReference>
<feature type="binding site" evidence="5">
    <location>
        <position position="124"/>
    </location>
    <ligand>
        <name>substrate</name>
    </ligand>
</feature>
<dbReference type="UniPathway" id="UPA01068">
    <property type="reaction ID" value="UER00304"/>
</dbReference>
<dbReference type="Pfam" id="PF01243">
    <property type="entry name" value="PNPOx_N"/>
    <property type="match status" value="1"/>
</dbReference>
<feature type="binding site" evidence="5">
    <location>
        <position position="120"/>
    </location>
    <ligand>
        <name>substrate</name>
    </ligand>
</feature>
<gene>
    <name evidence="5" type="primary">pdxH</name>
    <name evidence="9" type="ORF">N790_07775</name>
</gene>
<evidence type="ECO:0000256" key="1">
    <source>
        <dbReference type="ARBA" id="ARBA00007301"/>
    </source>
</evidence>
<proteinExistence type="inferred from homology"/>
<dbReference type="Gene3D" id="2.30.110.10">
    <property type="entry name" value="Electron Transport, Fmn-binding Protein, Chain A"/>
    <property type="match status" value="1"/>
</dbReference>
<keyword evidence="5" id="KW-0664">Pyridoxine biosynthesis</keyword>
<feature type="binding site" evidence="5">
    <location>
        <position position="116"/>
    </location>
    <ligand>
        <name>substrate</name>
    </ligand>
</feature>
<feature type="binding site" evidence="5">
    <location>
        <begin position="184"/>
        <end position="186"/>
    </location>
    <ligand>
        <name>substrate</name>
    </ligand>
</feature>
<feature type="binding site" evidence="6">
    <location>
        <position position="96"/>
    </location>
    <ligand>
        <name>FMN</name>
        <dbReference type="ChEBI" id="CHEBI:58210"/>
    </ligand>
</feature>
<keyword evidence="3 5" id="KW-0288">FMN</keyword>
<comment type="pathway">
    <text evidence="5">Cofactor metabolism; pyridoxal 5'-phosphate salvage; pyridoxal 5'-phosphate from pyridoxine 5'-phosphate: step 1/1.</text>
</comment>
<dbReference type="SUPFAM" id="SSF50475">
    <property type="entry name" value="FMN-binding split barrel"/>
    <property type="match status" value="1"/>
</dbReference>
<comment type="catalytic activity">
    <reaction evidence="5">
        <text>pyridoxine 5'-phosphate + O2 = pyridoxal 5'-phosphate + H2O2</text>
        <dbReference type="Rhea" id="RHEA:15149"/>
        <dbReference type="ChEBI" id="CHEBI:15379"/>
        <dbReference type="ChEBI" id="CHEBI:16240"/>
        <dbReference type="ChEBI" id="CHEBI:58589"/>
        <dbReference type="ChEBI" id="CHEBI:597326"/>
        <dbReference type="EC" id="1.4.3.5"/>
    </reaction>
</comment>
<feature type="binding site" evidence="5 6">
    <location>
        <position position="188"/>
    </location>
    <ligand>
        <name>FMN</name>
        <dbReference type="ChEBI" id="CHEBI:58210"/>
    </ligand>
</feature>
<name>A0A091BTI8_9GAMM</name>
<evidence type="ECO:0000313" key="9">
    <source>
        <dbReference type="EMBL" id="KFN47655.1"/>
    </source>
</evidence>
<dbReference type="PANTHER" id="PTHR10851:SF0">
    <property type="entry name" value="PYRIDOXINE-5'-PHOSPHATE OXIDASE"/>
    <property type="match status" value="1"/>
</dbReference>
<dbReference type="RefSeq" id="WP_043803226.1">
    <property type="nucleotide sequence ID" value="NZ_AVCH01000160.1"/>
</dbReference>
<dbReference type="OrthoDB" id="9780392at2"/>
<dbReference type="PIRSF" id="PIRSF000190">
    <property type="entry name" value="Pyd_amn-ph_oxd"/>
    <property type="match status" value="1"/>
</dbReference>
<dbReference type="PANTHER" id="PTHR10851">
    <property type="entry name" value="PYRIDOXINE-5-PHOSPHATE OXIDASE"/>
    <property type="match status" value="1"/>
</dbReference>
<evidence type="ECO:0000256" key="2">
    <source>
        <dbReference type="ARBA" id="ARBA00022630"/>
    </source>
</evidence>
<comment type="subunit">
    <text evidence="5">Homodimer.</text>
</comment>
<evidence type="ECO:0000256" key="3">
    <source>
        <dbReference type="ARBA" id="ARBA00022643"/>
    </source>
</evidence>
<dbReference type="NCBIfam" id="NF004231">
    <property type="entry name" value="PRK05679.1"/>
    <property type="match status" value="1"/>
</dbReference>
<dbReference type="InterPro" id="IPR011576">
    <property type="entry name" value="Pyridox_Oxase_N"/>
</dbReference>
<keyword evidence="4 5" id="KW-0560">Oxidoreductase</keyword>
<evidence type="ECO:0000256" key="5">
    <source>
        <dbReference type="HAMAP-Rule" id="MF_01629"/>
    </source>
</evidence>
<dbReference type="HAMAP" id="MF_01629">
    <property type="entry name" value="PdxH"/>
    <property type="match status" value="1"/>
</dbReference>
<dbReference type="STRING" id="1384054.N790_07775"/>
<feature type="domain" description="Pyridoxine 5'-phosphate oxidase dimerisation C-terminal" evidence="8">
    <location>
        <begin position="165"/>
        <end position="205"/>
    </location>
</feature>
<dbReference type="Pfam" id="PF10590">
    <property type="entry name" value="PNP_phzG_C"/>
    <property type="match status" value="1"/>
</dbReference>
<dbReference type="InterPro" id="IPR019576">
    <property type="entry name" value="Pyridoxamine_oxidase_dimer_C"/>
</dbReference>
<dbReference type="eggNOG" id="COG0259">
    <property type="taxonomic scope" value="Bacteria"/>
</dbReference>
<comment type="similarity">
    <text evidence="1 5">Belongs to the pyridoxamine 5'-phosphate oxidase family.</text>
</comment>
<comment type="pathway">
    <text evidence="5">Cofactor metabolism; pyridoxal 5'-phosphate salvage; pyridoxal 5'-phosphate from pyridoxamine 5'-phosphate: step 1/1.</text>
</comment>
<dbReference type="EC" id="1.4.3.5" evidence="5"/>
<dbReference type="GO" id="GO:0008615">
    <property type="term" value="P:pyridoxine biosynthetic process"/>
    <property type="evidence" value="ECO:0007669"/>
    <property type="project" value="UniProtKB-UniRule"/>
</dbReference>
<evidence type="ECO:0000256" key="6">
    <source>
        <dbReference type="PIRSR" id="PIRSR000190-2"/>
    </source>
</evidence>
<keyword evidence="10" id="KW-1185">Reference proteome</keyword>
<dbReference type="InterPro" id="IPR019740">
    <property type="entry name" value="Pyridox_Oxase_CS"/>
</dbReference>
<accession>A0A091BTI8</accession>
<feature type="binding site" evidence="5">
    <location>
        <position position="98"/>
    </location>
    <ligand>
        <name>FMN</name>
        <dbReference type="ChEBI" id="CHEBI:58210"/>
    </ligand>
</feature>
<feature type="binding site" evidence="5 6">
    <location>
        <position position="74"/>
    </location>
    <ligand>
        <name>FMN</name>
        <dbReference type="ChEBI" id="CHEBI:58210"/>
    </ligand>
</feature>
<organism evidence="9 10">
    <name type="scientific">Arenimonas malthae CC-JY-1</name>
    <dbReference type="NCBI Taxonomy" id="1384054"/>
    <lineage>
        <taxon>Bacteria</taxon>
        <taxon>Pseudomonadati</taxon>
        <taxon>Pseudomonadota</taxon>
        <taxon>Gammaproteobacteria</taxon>
        <taxon>Lysobacterales</taxon>
        <taxon>Lysobacteraceae</taxon>
        <taxon>Arenimonas</taxon>
    </lineage>
</organism>
<evidence type="ECO:0000259" key="8">
    <source>
        <dbReference type="Pfam" id="PF10590"/>
    </source>
</evidence>
<evidence type="ECO:0000313" key="10">
    <source>
        <dbReference type="Proteomes" id="UP000029392"/>
    </source>
</evidence>
<dbReference type="InterPro" id="IPR012349">
    <property type="entry name" value="Split_barrel_FMN-bd"/>
</dbReference>
<comment type="cofactor">
    <cofactor evidence="5 6">
        <name>FMN</name>
        <dbReference type="ChEBI" id="CHEBI:58210"/>
    </cofactor>
    <text evidence="5 6">Binds 1 FMN per subunit.</text>
</comment>
<dbReference type="EMBL" id="AVCH01000160">
    <property type="protein sequence ID" value="KFN47655.1"/>
    <property type="molecule type" value="Genomic_DNA"/>
</dbReference>
<dbReference type="AlphaFoldDB" id="A0A091BTI8"/>
<feature type="binding site" evidence="5 6">
    <location>
        <begin position="52"/>
        <end position="57"/>
    </location>
    <ligand>
        <name>FMN</name>
        <dbReference type="ChEBI" id="CHEBI:58210"/>
    </ligand>
</feature>
<dbReference type="PROSITE" id="PS01064">
    <property type="entry name" value="PYRIDOX_OXIDASE"/>
    <property type="match status" value="1"/>
</dbReference>
<protein>
    <recommendedName>
        <fullName evidence="5">Pyridoxine/pyridoxamine 5'-phosphate oxidase</fullName>
        <ecNumber evidence="5">1.4.3.5</ecNumber>
    </recommendedName>
    <alternativeName>
        <fullName evidence="5">PNP/PMP oxidase</fullName>
        <shortName evidence="5">PNPOx</shortName>
    </alternativeName>
    <alternativeName>
        <fullName evidence="5">Pyridoxal 5'-phosphate synthase</fullName>
    </alternativeName>
</protein>
<dbReference type="Proteomes" id="UP000029392">
    <property type="component" value="Unassembled WGS sequence"/>
</dbReference>
<feature type="binding site" evidence="5">
    <location>
        <position position="57"/>
    </location>
    <ligand>
        <name>substrate</name>
    </ligand>
</feature>
<sequence length="205" mass="23108">MTDTPTPPTDPLLAEALDTFTALLAEATAAGDPEPTAMTVATADAEGRPSARTVLLKAFDARGFVFYTNYDSRKGRQLTANPHAALLLLWKTLREQVQVKVEGTVEPVSLAEADAYFASRPRPSQIGAWASLQSQTMPSRETFEQRFSAVEKKFEGMDVPRPPHWSGFRVVPERIEFWYGAKYRLHERHHYERVDGAWTKRLLYP</sequence>
<comment type="catalytic activity">
    <reaction evidence="5">
        <text>pyridoxamine 5'-phosphate + O2 + H2O = pyridoxal 5'-phosphate + H2O2 + NH4(+)</text>
        <dbReference type="Rhea" id="RHEA:15817"/>
        <dbReference type="ChEBI" id="CHEBI:15377"/>
        <dbReference type="ChEBI" id="CHEBI:15379"/>
        <dbReference type="ChEBI" id="CHEBI:16240"/>
        <dbReference type="ChEBI" id="CHEBI:28938"/>
        <dbReference type="ChEBI" id="CHEBI:58451"/>
        <dbReference type="ChEBI" id="CHEBI:597326"/>
        <dbReference type="EC" id="1.4.3.5"/>
    </reaction>
</comment>
<keyword evidence="2 5" id="KW-0285">Flavoprotein</keyword>
<feature type="binding site" evidence="5 6">
    <location>
        <begin position="133"/>
        <end position="134"/>
    </location>
    <ligand>
        <name>FMN</name>
        <dbReference type="ChEBI" id="CHEBI:58210"/>
    </ligand>
</feature>
<evidence type="ECO:0000259" key="7">
    <source>
        <dbReference type="Pfam" id="PF01243"/>
    </source>
</evidence>